<dbReference type="AlphaFoldDB" id="A0A2T2N9V7"/>
<dbReference type="InterPro" id="IPR038883">
    <property type="entry name" value="AN11006-like"/>
</dbReference>
<proteinExistence type="predicted"/>
<dbReference type="PANTHER" id="PTHR42085">
    <property type="entry name" value="F-BOX DOMAIN-CONTAINING PROTEIN"/>
    <property type="match status" value="1"/>
</dbReference>
<name>A0A2T2N9V7_CORCC</name>
<reference evidence="2 3" key="1">
    <citation type="journal article" date="2018" name="Front. Microbiol.">
        <title>Genome-Wide Analysis of Corynespora cassiicola Leaf Fall Disease Putative Effectors.</title>
        <authorList>
            <person name="Lopez D."/>
            <person name="Ribeiro S."/>
            <person name="Label P."/>
            <person name="Fumanal B."/>
            <person name="Venisse J.S."/>
            <person name="Kohler A."/>
            <person name="de Oliveira R.R."/>
            <person name="Labutti K."/>
            <person name="Lipzen A."/>
            <person name="Lail K."/>
            <person name="Bauer D."/>
            <person name="Ohm R.A."/>
            <person name="Barry K.W."/>
            <person name="Spatafora J."/>
            <person name="Grigoriev I.V."/>
            <person name="Martin F.M."/>
            <person name="Pujade-Renaud V."/>
        </authorList>
    </citation>
    <scope>NUCLEOTIDE SEQUENCE [LARGE SCALE GENOMIC DNA]</scope>
    <source>
        <strain evidence="2 3">Philippines</strain>
    </source>
</reference>
<dbReference type="OrthoDB" id="3942472at2759"/>
<protein>
    <submittedName>
        <fullName evidence="2">Uncharacterized protein</fullName>
    </submittedName>
</protein>
<dbReference type="Proteomes" id="UP000240883">
    <property type="component" value="Unassembled WGS sequence"/>
</dbReference>
<feature type="non-terminal residue" evidence="2">
    <location>
        <position position="142"/>
    </location>
</feature>
<feature type="region of interest" description="Disordered" evidence="1">
    <location>
        <begin position="1"/>
        <end position="38"/>
    </location>
</feature>
<evidence type="ECO:0000256" key="1">
    <source>
        <dbReference type="SAM" id="MobiDB-lite"/>
    </source>
</evidence>
<gene>
    <name evidence="2" type="ORF">BS50DRAFT_578053</name>
</gene>
<evidence type="ECO:0000313" key="3">
    <source>
        <dbReference type="Proteomes" id="UP000240883"/>
    </source>
</evidence>
<organism evidence="2 3">
    <name type="scientific">Corynespora cassiicola Philippines</name>
    <dbReference type="NCBI Taxonomy" id="1448308"/>
    <lineage>
        <taxon>Eukaryota</taxon>
        <taxon>Fungi</taxon>
        <taxon>Dikarya</taxon>
        <taxon>Ascomycota</taxon>
        <taxon>Pezizomycotina</taxon>
        <taxon>Dothideomycetes</taxon>
        <taxon>Pleosporomycetidae</taxon>
        <taxon>Pleosporales</taxon>
        <taxon>Corynesporascaceae</taxon>
        <taxon>Corynespora</taxon>
    </lineage>
</organism>
<sequence length="142" mass="15594">MPPSYARGTTASTSKTTPRSQKSYKTTPSHHPLFPIQPLDPTKPCPISRLPTELRAAIYSHVLAPTVYISHPRIGGKPNRTIWPPLLSVSRTIRNEAAYVFYTQSAFVGTARRLDFGGVMAWVRSLPAAHRGFLGRNGGLVV</sequence>
<feature type="compositionally biased region" description="Polar residues" evidence="1">
    <location>
        <begin position="7"/>
        <end position="29"/>
    </location>
</feature>
<dbReference type="PANTHER" id="PTHR42085:SF1">
    <property type="entry name" value="F-BOX DOMAIN-CONTAINING PROTEIN"/>
    <property type="match status" value="1"/>
</dbReference>
<evidence type="ECO:0000313" key="2">
    <source>
        <dbReference type="EMBL" id="PSN62204.1"/>
    </source>
</evidence>
<accession>A0A2T2N9V7</accession>
<dbReference type="EMBL" id="KZ678142">
    <property type="protein sequence ID" value="PSN62204.1"/>
    <property type="molecule type" value="Genomic_DNA"/>
</dbReference>
<keyword evidence="3" id="KW-1185">Reference proteome</keyword>